<dbReference type="PROSITE" id="PS50267">
    <property type="entry name" value="NA_NEUROTRAN_SYMP_3"/>
    <property type="match status" value="1"/>
</dbReference>
<comment type="subcellular location">
    <subcellularLocation>
        <location evidence="1">Membrane</location>
        <topology evidence="1">Multi-pass membrane protein</topology>
    </subcellularLocation>
</comment>
<feature type="transmembrane region" description="Helical" evidence="6">
    <location>
        <begin position="54"/>
        <end position="78"/>
    </location>
</feature>
<feature type="transmembrane region" description="Helical" evidence="6">
    <location>
        <begin position="330"/>
        <end position="350"/>
    </location>
</feature>
<feature type="transmembrane region" description="Helical" evidence="6">
    <location>
        <begin position="400"/>
        <end position="421"/>
    </location>
</feature>
<keyword evidence="2" id="KW-0813">Transport</keyword>
<dbReference type="Pfam" id="PF00209">
    <property type="entry name" value="SNF"/>
    <property type="match status" value="2"/>
</dbReference>
<dbReference type="Proteomes" id="UP001235966">
    <property type="component" value="Unassembled WGS sequence"/>
</dbReference>
<dbReference type="PANTHER" id="PTHR42948">
    <property type="entry name" value="TRANSPORTER"/>
    <property type="match status" value="1"/>
</dbReference>
<feature type="transmembrane region" description="Helical" evidence="6">
    <location>
        <begin position="21"/>
        <end position="42"/>
    </location>
</feature>
<evidence type="ECO:0000256" key="4">
    <source>
        <dbReference type="ARBA" id="ARBA00022989"/>
    </source>
</evidence>
<comment type="caution">
    <text evidence="7">The sequence shown here is derived from an EMBL/GenBank/DDBJ whole genome shotgun (WGS) entry which is preliminary data.</text>
</comment>
<feature type="transmembrane region" description="Helical" evidence="6">
    <location>
        <begin position="479"/>
        <end position="500"/>
    </location>
</feature>
<protein>
    <submittedName>
        <fullName evidence="7">NSS family neurotransmitter:Na+ symporter</fullName>
    </submittedName>
</protein>
<keyword evidence="3 6" id="KW-0812">Transmembrane</keyword>
<feature type="transmembrane region" description="Helical" evidence="6">
    <location>
        <begin position="270"/>
        <end position="295"/>
    </location>
</feature>
<keyword evidence="5 6" id="KW-0472">Membrane</keyword>
<keyword evidence="4 6" id="KW-1133">Transmembrane helix</keyword>
<feature type="transmembrane region" description="Helical" evidence="6">
    <location>
        <begin position="371"/>
        <end position="394"/>
    </location>
</feature>
<dbReference type="InterPro" id="IPR037272">
    <property type="entry name" value="SNS_sf"/>
</dbReference>
<evidence type="ECO:0000256" key="2">
    <source>
        <dbReference type="ARBA" id="ARBA00022448"/>
    </source>
</evidence>
<dbReference type="SUPFAM" id="SSF161070">
    <property type="entry name" value="SNF-like"/>
    <property type="match status" value="1"/>
</dbReference>
<dbReference type="RefSeq" id="WP_307014418.1">
    <property type="nucleotide sequence ID" value="NZ_JAUSQW010000001.1"/>
</dbReference>
<dbReference type="PRINTS" id="PR00176">
    <property type="entry name" value="NANEUSMPORT"/>
</dbReference>
<dbReference type="InterPro" id="IPR000175">
    <property type="entry name" value="Na/ntran_symport"/>
</dbReference>
<dbReference type="PANTHER" id="PTHR42948:SF1">
    <property type="entry name" value="TRANSPORTER"/>
    <property type="match status" value="1"/>
</dbReference>
<sequence length="553" mass="59515">MAKDHTEASTSSTSAPHREQWTGQFGFIMAAVGSAIGLGNIWRFPGVAFTNGGGAFMIPYIVALLTAGIPMLLLDYAIGQRYQGSAPAVFRRIRASFEFIGWAKVLVSFVITAYYAVILAWALRYVFFSVNLAWGKDPTGFFVKDFLHLSDPGAPTSVVPGIFWPLIAIWAVVAIIMAMGVAGGIERANKFFIPVLVVIFVALVVRALTLPGAAEGLNALFTPNWAALANPQVWLAAYTQIFFSLSVGFGIMLTYASYLKRKSNITPTALVTGFANSSFEVLAGIGVFATLGFMAHQQGVGVDKLEGLTGVGLSFMTFPNIISQMPGGPLFGVIFFVSLVVAGLTSILSLTQVISAAIQEKFNVGRRTASLLVVLLDGLISVSVFSTTGGLNALDVVDKYINEIGIVTCAILTCVLLAYVLRRLPLLRTHLNFNSRLKLGTWWDAAIYVVIPIVLGVVMVLTLYSLLVDGYGGYPESFLYQYGWTLIFAVAIGSFVLASIPWRTPVDDFDPVAYHGLEASGGIVDTPQGAHGKYTAENFRNGSITNFNPAKEM</sequence>
<evidence type="ECO:0000256" key="1">
    <source>
        <dbReference type="ARBA" id="ARBA00004141"/>
    </source>
</evidence>
<evidence type="ECO:0000256" key="6">
    <source>
        <dbReference type="SAM" id="Phobius"/>
    </source>
</evidence>
<feature type="transmembrane region" description="Helical" evidence="6">
    <location>
        <begin position="233"/>
        <end position="258"/>
    </location>
</feature>
<reference evidence="7 8" key="1">
    <citation type="submission" date="2023-07" db="EMBL/GenBank/DDBJ databases">
        <title>Sequencing the genomes of 1000 actinobacteria strains.</title>
        <authorList>
            <person name="Klenk H.-P."/>
        </authorList>
    </citation>
    <scope>NUCLEOTIDE SEQUENCE [LARGE SCALE GENOMIC DNA]</scope>
    <source>
        <strain evidence="7 8">DSM 102162</strain>
    </source>
</reference>
<name>A0ABT9NAQ8_9ACTO</name>
<gene>
    <name evidence="7" type="ORF">J2S49_000875</name>
</gene>
<organism evidence="7 8">
    <name type="scientific">Arcanobacterium wilhelmae</name>
    <dbReference type="NCBI Taxonomy" id="1803177"/>
    <lineage>
        <taxon>Bacteria</taxon>
        <taxon>Bacillati</taxon>
        <taxon>Actinomycetota</taxon>
        <taxon>Actinomycetes</taxon>
        <taxon>Actinomycetales</taxon>
        <taxon>Actinomycetaceae</taxon>
        <taxon>Arcanobacterium</taxon>
    </lineage>
</organism>
<dbReference type="EMBL" id="JAUSQW010000001">
    <property type="protein sequence ID" value="MDP9800799.1"/>
    <property type="molecule type" value="Genomic_DNA"/>
</dbReference>
<evidence type="ECO:0000313" key="7">
    <source>
        <dbReference type="EMBL" id="MDP9800799.1"/>
    </source>
</evidence>
<feature type="transmembrane region" description="Helical" evidence="6">
    <location>
        <begin position="99"/>
        <end position="123"/>
    </location>
</feature>
<dbReference type="NCBIfam" id="NF037979">
    <property type="entry name" value="Na_transp"/>
    <property type="match status" value="1"/>
</dbReference>
<evidence type="ECO:0000256" key="5">
    <source>
        <dbReference type="ARBA" id="ARBA00023136"/>
    </source>
</evidence>
<feature type="transmembrane region" description="Helical" evidence="6">
    <location>
        <begin position="162"/>
        <end position="184"/>
    </location>
</feature>
<evidence type="ECO:0000256" key="3">
    <source>
        <dbReference type="ARBA" id="ARBA00022692"/>
    </source>
</evidence>
<accession>A0ABT9NAQ8</accession>
<proteinExistence type="predicted"/>
<keyword evidence="8" id="KW-1185">Reference proteome</keyword>
<evidence type="ECO:0000313" key="8">
    <source>
        <dbReference type="Proteomes" id="UP001235966"/>
    </source>
</evidence>
<feature type="transmembrane region" description="Helical" evidence="6">
    <location>
        <begin position="191"/>
        <end position="213"/>
    </location>
</feature>
<dbReference type="CDD" id="cd10334">
    <property type="entry name" value="SLC6sbd_u1"/>
    <property type="match status" value="1"/>
</dbReference>
<feature type="transmembrane region" description="Helical" evidence="6">
    <location>
        <begin position="442"/>
        <end position="467"/>
    </location>
</feature>